<proteinExistence type="predicted"/>
<dbReference type="Proteomes" id="UP000067523">
    <property type="component" value="Chromosome"/>
</dbReference>
<evidence type="ECO:0000313" key="8">
    <source>
        <dbReference type="EMBL" id="ALS38703.1"/>
    </source>
</evidence>
<evidence type="ECO:0000256" key="4">
    <source>
        <dbReference type="ARBA" id="ARBA00022989"/>
    </source>
</evidence>
<keyword evidence="9" id="KW-1185">Reference proteome</keyword>
<sequence length="116" mass="13091">MYQLKKVSKSFMIDNKKDPVLHSIGYKKDYIKRLFRMEAIYIMVLSNVISVIFAYVIQLLANPLIESSIGFTQVIQVAPLNAFVTLAITGILGVIFALYPAAKAVKLDFITALRYE</sequence>
<comment type="subcellular location">
    <subcellularLocation>
        <location evidence="1">Cell membrane</location>
        <topology evidence="1">Multi-pass membrane protein</topology>
    </subcellularLocation>
</comment>
<evidence type="ECO:0000256" key="3">
    <source>
        <dbReference type="ARBA" id="ARBA00022692"/>
    </source>
</evidence>
<dbReference type="RefSeq" id="WP_244148185.1">
    <property type="nucleotide sequence ID" value="NZ_CP013655.1"/>
</dbReference>
<evidence type="ECO:0000256" key="1">
    <source>
        <dbReference type="ARBA" id="ARBA00004651"/>
    </source>
</evidence>
<evidence type="ECO:0000256" key="5">
    <source>
        <dbReference type="ARBA" id="ARBA00023136"/>
    </source>
</evidence>
<dbReference type="AlphaFoldDB" id="A0A0U2VWM4"/>
<keyword evidence="3 6" id="KW-0812">Transmembrane</keyword>
<accession>A0A0U2VWM4</accession>
<protein>
    <recommendedName>
        <fullName evidence="7">ABC3 transporter permease C-terminal domain-containing protein</fullName>
    </recommendedName>
</protein>
<keyword evidence="5 6" id="KW-0472">Membrane</keyword>
<dbReference type="InterPro" id="IPR003838">
    <property type="entry name" value="ABC3_permease_C"/>
</dbReference>
<organism evidence="8 9">
    <name type="scientific">Enterococcus rotai</name>
    <dbReference type="NCBI Taxonomy" id="118060"/>
    <lineage>
        <taxon>Bacteria</taxon>
        <taxon>Bacillati</taxon>
        <taxon>Bacillota</taxon>
        <taxon>Bacilli</taxon>
        <taxon>Lactobacillales</taxon>
        <taxon>Enterococcaceae</taxon>
        <taxon>Enterococcus</taxon>
    </lineage>
</organism>
<gene>
    <name evidence="8" type="ORF">ATZ35_16560</name>
</gene>
<feature type="domain" description="ABC3 transporter permease C-terminal" evidence="7">
    <location>
        <begin position="20"/>
        <end position="107"/>
    </location>
</feature>
<reference evidence="9" key="1">
    <citation type="submission" date="2015-12" db="EMBL/GenBank/DDBJ databases">
        <authorList>
            <person name="Lauer A."/>
            <person name="Humrighouse B."/>
            <person name="Loparev V."/>
            <person name="Shewmaker P.L."/>
            <person name="Whitney A.M."/>
            <person name="McLaughlin R.W."/>
        </authorList>
    </citation>
    <scope>NUCLEOTIDE SEQUENCE [LARGE SCALE GENOMIC DNA]</scope>
    <source>
        <strain evidence="9">LMG 26678</strain>
    </source>
</reference>
<dbReference type="GO" id="GO:0005886">
    <property type="term" value="C:plasma membrane"/>
    <property type="evidence" value="ECO:0007669"/>
    <property type="project" value="UniProtKB-SubCell"/>
</dbReference>
<evidence type="ECO:0000259" key="7">
    <source>
        <dbReference type="Pfam" id="PF02687"/>
    </source>
</evidence>
<dbReference type="KEGG" id="erx:ATZ35_16560"/>
<feature type="transmembrane region" description="Helical" evidence="6">
    <location>
        <begin position="80"/>
        <end position="99"/>
    </location>
</feature>
<keyword evidence="4 6" id="KW-1133">Transmembrane helix</keyword>
<evidence type="ECO:0000256" key="6">
    <source>
        <dbReference type="SAM" id="Phobius"/>
    </source>
</evidence>
<keyword evidence="2" id="KW-1003">Cell membrane</keyword>
<dbReference type="STRING" id="118060.ATZ35_16560"/>
<evidence type="ECO:0000256" key="2">
    <source>
        <dbReference type="ARBA" id="ARBA00022475"/>
    </source>
</evidence>
<feature type="transmembrane region" description="Helical" evidence="6">
    <location>
        <begin position="39"/>
        <end position="60"/>
    </location>
</feature>
<dbReference type="EMBL" id="CP013655">
    <property type="protein sequence ID" value="ALS38703.1"/>
    <property type="molecule type" value="Genomic_DNA"/>
</dbReference>
<evidence type="ECO:0000313" key="9">
    <source>
        <dbReference type="Proteomes" id="UP000067523"/>
    </source>
</evidence>
<dbReference type="Pfam" id="PF02687">
    <property type="entry name" value="FtsX"/>
    <property type="match status" value="1"/>
</dbReference>
<name>A0A0U2VWM4_9ENTE</name>